<dbReference type="EMBL" id="JYLF01000011">
    <property type="protein sequence ID" value="KMN11942.1"/>
    <property type="molecule type" value="Genomic_DNA"/>
</dbReference>
<name>A0A0J6IIF5_9PSED</name>
<accession>A0A0J6IIF5</accession>
<sequence length="257" mass="29233">MSEQTLQSMLLDGVTRFTDSVKPAEIIDKHVESMFTDIIKDSFRSYSDMGKLVSQAIKDALPSNVSDLFELTRYNDLIATALKTQWESSGVTGEMLRRSQAAIDDALKDDIVPEFVNLSDLLNAFIEENKERATDEQWESPHITIREAENNYSSSIKHMHICFDPQPEERSSSSRYSSGTKRTEWELANRISITVKSQNEQGYDFGEVYSAKLDGAPIGRNFMIYKKWEKLTAAIYFGGAKLVIDCDEHDFSYGLYD</sequence>
<proteinExistence type="predicted"/>
<protein>
    <submittedName>
        <fullName evidence="1">Uncharacterized protein</fullName>
    </submittedName>
</protein>
<dbReference type="AlphaFoldDB" id="A0A0J6IIF5"/>
<gene>
    <name evidence="1" type="ORF">TU86_20010</name>
</gene>
<dbReference type="STRING" id="1608994.TU86_20010"/>
<dbReference type="PATRIC" id="fig|1608994.3.peg.160"/>
<dbReference type="Proteomes" id="UP000036325">
    <property type="component" value="Unassembled WGS sequence"/>
</dbReference>
<organism evidence="1 2">
    <name type="scientific">Pseudomonas weihenstephanensis</name>
    <dbReference type="NCBI Taxonomy" id="1608994"/>
    <lineage>
        <taxon>Bacteria</taxon>
        <taxon>Pseudomonadati</taxon>
        <taxon>Pseudomonadota</taxon>
        <taxon>Gammaproteobacteria</taxon>
        <taxon>Pseudomonadales</taxon>
        <taxon>Pseudomonadaceae</taxon>
        <taxon>Pseudomonas</taxon>
    </lineage>
</organism>
<evidence type="ECO:0000313" key="2">
    <source>
        <dbReference type="Proteomes" id="UP000036325"/>
    </source>
</evidence>
<evidence type="ECO:0000313" key="1">
    <source>
        <dbReference type="EMBL" id="KMN11942.1"/>
    </source>
</evidence>
<dbReference type="RefSeq" id="WP_048366058.1">
    <property type="nucleotide sequence ID" value="NZ_JYLF01000011.1"/>
</dbReference>
<dbReference type="OrthoDB" id="6507185at2"/>
<comment type="caution">
    <text evidence="1">The sequence shown here is derived from an EMBL/GenBank/DDBJ whole genome shotgun (WGS) entry which is preliminary data.</text>
</comment>
<reference evidence="1 2" key="1">
    <citation type="submission" date="2015-02" db="EMBL/GenBank/DDBJ databases">
        <title>Pseudomonas helleri sp. nov. and Pseudomonas weihenstephanensis sp. nov., isolated from raw cows milk.</title>
        <authorList>
            <person name="von Neubeck M."/>
            <person name="Huptas C."/>
            <person name="Wenning M."/>
            <person name="Scherer S."/>
        </authorList>
    </citation>
    <scope>NUCLEOTIDE SEQUENCE [LARGE SCALE GENOMIC DNA]</scope>
    <source>
        <strain evidence="1 2">DSM 29166</strain>
    </source>
</reference>